<comment type="caution">
    <text evidence="2">The sequence shown here is derived from an EMBL/GenBank/DDBJ whole genome shotgun (WGS) entry which is preliminary data.</text>
</comment>
<feature type="domain" description="LRRK2 ARM repeat" evidence="1">
    <location>
        <begin position="681"/>
        <end position="753"/>
    </location>
</feature>
<dbReference type="AlphaFoldDB" id="A0A9N8HW11"/>
<proteinExistence type="predicted"/>
<reference evidence="2" key="1">
    <citation type="submission" date="2020-06" db="EMBL/GenBank/DDBJ databases">
        <authorList>
            <consortium name="Plant Systems Biology data submission"/>
        </authorList>
    </citation>
    <scope>NUCLEOTIDE SEQUENCE</scope>
    <source>
        <strain evidence="2">D6</strain>
    </source>
</reference>
<dbReference type="Pfam" id="PF23744">
    <property type="entry name" value="ARM_LRRK2"/>
    <property type="match status" value="1"/>
</dbReference>
<dbReference type="InterPro" id="IPR056597">
    <property type="entry name" value="ARM_LRRK2"/>
</dbReference>
<dbReference type="Proteomes" id="UP001153069">
    <property type="component" value="Unassembled WGS sequence"/>
</dbReference>
<keyword evidence="3" id="KW-1185">Reference proteome</keyword>
<gene>
    <name evidence="2" type="ORF">SEMRO_1901_G304310.1</name>
</gene>
<name>A0A9N8HW11_9STRA</name>
<evidence type="ECO:0000313" key="3">
    <source>
        <dbReference type="Proteomes" id="UP001153069"/>
    </source>
</evidence>
<evidence type="ECO:0000259" key="1">
    <source>
        <dbReference type="Pfam" id="PF23744"/>
    </source>
</evidence>
<accession>A0A9N8HW11</accession>
<dbReference type="SUPFAM" id="SSF48371">
    <property type="entry name" value="ARM repeat"/>
    <property type="match status" value="1"/>
</dbReference>
<evidence type="ECO:0000313" key="2">
    <source>
        <dbReference type="EMBL" id="CAB9526855.1"/>
    </source>
</evidence>
<dbReference type="InterPro" id="IPR016024">
    <property type="entry name" value="ARM-type_fold"/>
</dbReference>
<organism evidence="2 3">
    <name type="scientific">Seminavis robusta</name>
    <dbReference type="NCBI Taxonomy" id="568900"/>
    <lineage>
        <taxon>Eukaryota</taxon>
        <taxon>Sar</taxon>
        <taxon>Stramenopiles</taxon>
        <taxon>Ochrophyta</taxon>
        <taxon>Bacillariophyta</taxon>
        <taxon>Bacillariophyceae</taxon>
        <taxon>Bacillariophycidae</taxon>
        <taxon>Naviculales</taxon>
        <taxon>Naviculaceae</taxon>
        <taxon>Seminavis</taxon>
    </lineage>
</organism>
<sequence>MAHWNRPSSLMSGPTAQLQPGFATAASMNNKKMKTTALSRHIVNAEPWSPSSRAMRRGAGIRPFGGYGAAHRRQQGDRLDDVAIEVVFSVEDLPGCFVPGDCLFHEDTAILREDWHDQLSLFLARRMAHVMMFTEENEQTIKHIFSIVRSLPLTAKSDNAMVVVKEKLSLEQIIRKFQQKQLDGSRSNGSALFNWSRPNDESLLLTLDCSHRLFFHPDNTFDDITHIATTPFLCDLEAARDCDLAYLVETIGSRDYDVSLFTFACQVIAKANKSNLERFARHHKANDLVSVVTENMKKHNRDDNVLRAASLALCHMTIEPDFVVSLFESNVFMYLEFAVKKSPSLGTTEAFQIAVLRFFRNSARAQVEDKEIQLAICGGLQHDLVLDTILPGMENLETAEEALNALVALLGMMRDHDGKKDCWALESYLEAVNGVLQVMNEAGPKHLFIQTLGFNAMHLLLSTTGAETSERIAVQMADNYSILTAAMKACQTDELLHCHAGIMLEMLAQKCPGVLPKFRLSLFASMKHHPNAHAVQKAGCAILGVASALQNDWEEAKFAVTLVVSSMKTFPGCRDIQGYGSCALERLATWDCCENGALTVDVVGVVMAAHEMYGGDDSFRFLDTVLNSIAEEARGDATANKGFVRLILLAWNSHHSKVIKSKEAFLDLKPLDDNGTGVAAATIVVAIMNKFHDNEAIQEVGCALLDRFTSSPLREMHDETWRGVAEKALTFAASAFPDNATLSAHAGLALNRIQMTI</sequence>
<protein>
    <recommendedName>
        <fullName evidence="1">LRRK2 ARM repeat domain-containing protein</fullName>
    </recommendedName>
</protein>
<dbReference type="EMBL" id="CAICTM010001899">
    <property type="protein sequence ID" value="CAB9526855.1"/>
    <property type="molecule type" value="Genomic_DNA"/>
</dbReference>